<dbReference type="Gene3D" id="2.40.10.10">
    <property type="entry name" value="Trypsin-like serine proteases"/>
    <property type="match status" value="2"/>
</dbReference>
<dbReference type="SUPFAM" id="SSF50494">
    <property type="entry name" value="Trypsin-like serine proteases"/>
    <property type="match status" value="1"/>
</dbReference>
<organism evidence="2 3">
    <name type="scientific">Thiothrix lacustris</name>
    <dbReference type="NCBI Taxonomy" id="525917"/>
    <lineage>
        <taxon>Bacteria</taxon>
        <taxon>Pseudomonadati</taxon>
        <taxon>Pseudomonadota</taxon>
        <taxon>Gammaproteobacteria</taxon>
        <taxon>Thiotrichales</taxon>
        <taxon>Thiotrichaceae</taxon>
        <taxon>Thiothrix</taxon>
    </lineage>
</organism>
<reference evidence="2 3" key="1">
    <citation type="submission" date="2017-01" db="EMBL/GenBank/DDBJ databases">
        <title>Novel large sulfur bacteria in the metagenomes of groundwater-fed chemosynthetic microbial mats in the Lake Huron basin.</title>
        <authorList>
            <person name="Sharrar A.M."/>
            <person name="Flood B.E."/>
            <person name="Bailey J.V."/>
            <person name="Jones D.S."/>
            <person name="Biddanda B."/>
            <person name="Ruberg S.A."/>
            <person name="Marcus D.N."/>
            <person name="Dick G.J."/>
        </authorList>
    </citation>
    <scope>NUCLEOTIDE SEQUENCE [LARGE SCALE GENOMIC DNA]</scope>
    <source>
        <strain evidence="2">A8</strain>
    </source>
</reference>
<comment type="caution">
    <text evidence="2">The sequence shown here is derived from an EMBL/GenBank/DDBJ whole genome shotgun (WGS) entry which is preliminary data.</text>
</comment>
<dbReference type="Proteomes" id="UP000192491">
    <property type="component" value="Unassembled WGS sequence"/>
</dbReference>
<dbReference type="PANTHER" id="PTHR43019:SF23">
    <property type="entry name" value="PROTEASE DO-LIKE 5, CHLOROPLASTIC"/>
    <property type="match status" value="1"/>
</dbReference>
<dbReference type="InterPro" id="IPR001940">
    <property type="entry name" value="Peptidase_S1C"/>
</dbReference>
<dbReference type="InterPro" id="IPR009003">
    <property type="entry name" value="Peptidase_S1_PA"/>
</dbReference>
<name>A0A1Y1QW04_9GAMM</name>
<dbReference type="STRING" id="1123401.GCA_000621325_01117"/>
<dbReference type="PRINTS" id="PR00834">
    <property type="entry name" value="PROTEASES2C"/>
</dbReference>
<dbReference type="GO" id="GO:0004252">
    <property type="term" value="F:serine-type endopeptidase activity"/>
    <property type="evidence" value="ECO:0007669"/>
    <property type="project" value="InterPro"/>
</dbReference>
<accession>A0A1Y1QW04</accession>
<keyword evidence="2" id="KW-0378">Hydrolase</keyword>
<dbReference type="EMBL" id="MTEJ01000018">
    <property type="protein sequence ID" value="OQX15180.1"/>
    <property type="molecule type" value="Genomic_DNA"/>
</dbReference>
<gene>
    <name evidence="2" type="ORF">BWK73_07665</name>
</gene>
<feature type="chain" id="PRO_5013390634" evidence="1">
    <location>
        <begin position="23"/>
        <end position="421"/>
    </location>
</feature>
<keyword evidence="2" id="KW-0645">Protease</keyword>
<proteinExistence type="predicted"/>
<evidence type="ECO:0000313" key="2">
    <source>
        <dbReference type="EMBL" id="OQX15180.1"/>
    </source>
</evidence>
<dbReference type="AlphaFoldDB" id="A0A1Y1QW04"/>
<evidence type="ECO:0000256" key="1">
    <source>
        <dbReference type="SAM" id="SignalP"/>
    </source>
</evidence>
<protein>
    <submittedName>
        <fullName evidence="2">Serine protease</fullName>
    </submittedName>
</protein>
<feature type="signal peptide" evidence="1">
    <location>
        <begin position="1"/>
        <end position="22"/>
    </location>
</feature>
<evidence type="ECO:0000313" key="3">
    <source>
        <dbReference type="Proteomes" id="UP000192491"/>
    </source>
</evidence>
<dbReference type="Pfam" id="PF13365">
    <property type="entry name" value="Trypsin_2"/>
    <property type="match status" value="1"/>
</dbReference>
<dbReference type="PANTHER" id="PTHR43019">
    <property type="entry name" value="SERINE ENDOPROTEASE DEGS"/>
    <property type="match status" value="1"/>
</dbReference>
<keyword evidence="1" id="KW-0732">Signal</keyword>
<sequence length="421" mass="46243">MSLRLLLLLATLWLGVASPSWAENSSSSIYSDVEASVYQVRVINQQTGKKTAIGSAFVVMRPDIIATNYHVVSTYINNPEGDFALDYLSTSGNTGRLELLAVDVLHDLAVLKADTNLGKPLQIAKIPPKGARLYSLGNPMDKGFSIVEGTNNGVMKSSDDNNILFSGSLNAGMSGGPTLDENKNVVGVNVATSGNGLSYLVPADYLAIILERLTMTGFQADADIGQRITEQLKSNADKYVQSLQKGEWTLQQLGHFKVPMDITGVVRCWDNSDKPKPDTLMRAYFTQCSNESSIYLDDELEVGTLDYEYVWLDAGEMLPARFYRQYEGLNVSVSASGAGKQDVTDFKCFTDFTLIAGQEFKLTVCRRDYLNYTGLSDLLVTAALVGHKRQGMLFNLDMTGTTFENGMALLQRMLGDFKWQP</sequence>
<dbReference type="InterPro" id="IPR043504">
    <property type="entry name" value="Peptidase_S1_PA_chymotrypsin"/>
</dbReference>
<dbReference type="GO" id="GO:0006508">
    <property type="term" value="P:proteolysis"/>
    <property type="evidence" value="ECO:0007669"/>
    <property type="project" value="UniProtKB-KW"/>
</dbReference>